<keyword evidence="3" id="KW-1185">Reference proteome</keyword>
<reference evidence="2 3" key="1">
    <citation type="journal article" date="2017" name="Biochemistry">
        <title>Identification of the Biosynthetic Pathway for the Antibiotic Bicyclomycin.</title>
        <authorList>
            <person name="Patteson J."/>
            <person name="Cai W."/>
            <person name="Johnson R.A."/>
            <person name="Santa Maria K."/>
            <person name="Li B."/>
        </authorList>
    </citation>
    <scope>NUCLEOTIDE SEQUENCE [LARGE SCALE GENOMIC DNA]</scope>
    <source>
        <strain evidence="2 3">ATCC 21532</strain>
    </source>
</reference>
<accession>A0A2G1XGF7</accession>
<protein>
    <submittedName>
        <fullName evidence="2">Uncharacterized protein</fullName>
    </submittedName>
</protein>
<evidence type="ECO:0000313" key="2">
    <source>
        <dbReference type="EMBL" id="PHQ50328.1"/>
    </source>
</evidence>
<comment type="caution">
    <text evidence="2">The sequence shown here is derived from an EMBL/GenBank/DDBJ whole genome shotgun (WGS) entry which is preliminary data.</text>
</comment>
<evidence type="ECO:0000313" key="3">
    <source>
        <dbReference type="Proteomes" id="UP000222531"/>
    </source>
</evidence>
<dbReference type="AlphaFoldDB" id="A0A2G1XGF7"/>
<evidence type="ECO:0000256" key="1">
    <source>
        <dbReference type="SAM" id="MobiDB-lite"/>
    </source>
</evidence>
<feature type="compositionally biased region" description="Polar residues" evidence="1">
    <location>
        <begin position="14"/>
        <end position="25"/>
    </location>
</feature>
<proteinExistence type="predicted"/>
<dbReference type="RefSeq" id="WP_099200815.1">
    <property type="nucleotide sequence ID" value="NZ_JBIRXA010000001.1"/>
</dbReference>
<dbReference type="EMBL" id="NHZO01000151">
    <property type="protein sequence ID" value="PHQ50328.1"/>
    <property type="molecule type" value="Genomic_DNA"/>
</dbReference>
<feature type="region of interest" description="Disordered" evidence="1">
    <location>
        <begin position="1"/>
        <end position="28"/>
    </location>
</feature>
<gene>
    <name evidence="2" type="ORF">BLA24_22545</name>
</gene>
<dbReference type="OrthoDB" id="4328060at2"/>
<sequence>MQAAPGNAVFANATRASSAPPSTLTVRPPSFTGALRALEELLMRGGQRTARRNAWTAVLEDRRRAKDRREAQHVLEAVAAPGPQAT</sequence>
<name>A0A2G1XGF7_STRCJ</name>
<dbReference type="Proteomes" id="UP000222531">
    <property type="component" value="Unassembled WGS sequence"/>
</dbReference>
<organism evidence="2 3">
    <name type="scientific">Streptomyces cinnamoneus</name>
    <name type="common">Streptoverticillium cinnamoneum</name>
    <dbReference type="NCBI Taxonomy" id="53446"/>
    <lineage>
        <taxon>Bacteria</taxon>
        <taxon>Bacillati</taxon>
        <taxon>Actinomycetota</taxon>
        <taxon>Actinomycetes</taxon>
        <taxon>Kitasatosporales</taxon>
        <taxon>Streptomycetaceae</taxon>
        <taxon>Streptomyces</taxon>
        <taxon>Streptomyces cinnamoneus group</taxon>
    </lineage>
</organism>